<keyword evidence="3" id="KW-1185">Reference proteome</keyword>
<evidence type="ECO:0000313" key="2">
    <source>
        <dbReference type="EMBL" id="PTQ47331.1"/>
    </source>
</evidence>
<dbReference type="AlphaFoldDB" id="A0A2R6XMJ1"/>
<evidence type="ECO:0000256" key="1">
    <source>
        <dbReference type="SAM" id="MobiDB-lite"/>
    </source>
</evidence>
<reference evidence="3" key="1">
    <citation type="journal article" date="2017" name="Cell">
        <title>Insights into land plant evolution garnered from the Marchantia polymorpha genome.</title>
        <authorList>
            <person name="Bowman J.L."/>
            <person name="Kohchi T."/>
            <person name="Yamato K.T."/>
            <person name="Jenkins J."/>
            <person name="Shu S."/>
            <person name="Ishizaki K."/>
            <person name="Yamaoka S."/>
            <person name="Nishihama R."/>
            <person name="Nakamura Y."/>
            <person name="Berger F."/>
            <person name="Adam C."/>
            <person name="Aki S.S."/>
            <person name="Althoff F."/>
            <person name="Araki T."/>
            <person name="Arteaga-Vazquez M.A."/>
            <person name="Balasubrmanian S."/>
            <person name="Barry K."/>
            <person name="Bauer D."/>
            <person name="Boehm C.R."/>
            <person name="Briginshaw L."/>
            <person name="Caballero-Perez J."/>
            <person name="Catarino B."/>
            <person name="Chen F."/>
            <person name="Chiyoda S."/>
            <person name="Chovatia M."/>
            <person name="Davies K.M."/>
            <person name="Delmans M."/>
            <person name="Demura T."/>
            <person name="Dierschke T."/>
            <person name="Dolan L."/>
            <person name="Dorantes-Acosta A.E."/>
            <person name="Eklund D.M."/>
            <person name="Florent S.N."/>
            <person name="Flores-Sandoval E."/>
            <person name="Fujiyama A."/>
            <person name="Fukuzawa H."/>
            <person name="Galik B."/>
            <person name="Grimanelli D."/>
            <person name="Grimwood J."/>
            <person name="Grossniklaus U."/>
            <person name="Hamada T."/>
            <person name="Haseloff J."/>
            <person name="Hetherington A.J."/>
            <person name="Higo A."/>
            <person name="Hirakawa Y."/>
            <person name="Hundley H.N."/>
            <person name="Ikeda Y."/>
            <person name="Inoue K."/>
            <person name="Inoue S.I."/>
            <person name="Ishida S."/>
            <person name="Jia Q."/>
            <person name="Kakita M."/>
            <person name="Kanazawa T."/>
            <person name="Kawai Y."/>
            <person name="Kawashima T."/>
            <person name="Kennedy M."/>
            <person name="Kinose K."/>
            <person name="Kinoshita T."/>
            <person name="Kohara Y."/>
            <person name="Koide E."/>
            <person name="Komatsu K."/>
            <person name="Kopischke S."/>
            <person name="Kubo M."/>
            <person name="Kyozuka J."/>
            <person name="Lagercrantz U."/>
            <person name="Lin S.S."/>
            <person name="Lindquist E."/>
            <person name="Lipzen A.M."/>
            <person name="Lu C.W."/>
            <person name="De Luna E."/>
            <person name="Martienssen R.A."/>
            <person name="Minamino N."/>
            <person name="Mizutani M."/>
            <person name="Mizutani M."/>
            <person name="Mochizuki N."/>
            <person name="Monte I."/>
            <person name="Mosher R."/>
            <person name="Nagasaki H."/>
            <person name="Nakagami H."/>
            <person name="Naramoto S."/>
            <person name="Nishitani K."/>
            <person name="Ohtani M."/>
            <person name="Okamoto T."/>
            <person name="Okumura M."/>
            <person name="Phillips J."/>
            <person name="Pollak B."/>
            <person name="Reinders A."/>
            <person name="Rovekamp M."/>
            <person name="Sano R."/>
            <person name="Sawa S."/>
            <person name="Schmid M.W."/>
            <person name="Shirakawa M."/>
            <person name="Solano R."/>
            <person name="Spunde A."/>
            <person name="Suetsugu N."/>
            <person name="Sugano S."/>
            <person name="Sugiyama A."/>
            <person name="Sun R."/>
            <person name="Suzuki Y."/>
            <person name="Takenaka M."/>
            <person name="Takezawa D."/>
            <person name="Tomogane H."/>
            <person name="Tsuzuki M."/>
            <person name="Ueda T."/>
            <person name="Umeda M."/>
            <person name="Ward J.M."/>
            <person name="Watanabe Y."/>
            <person name="Yazaki K."/>
            <person name="Yokoyama R."/>
            <person name="Yoshitake Y."/>
            <person name="Yotsui I."/>
            <person name="Zachgo S."/>
            <person name="Schmutz J."/>
        </authorList>
    </citation>
    <scope>NUCLEOTIDE SEQUENCE [LARGE SCALE GENOMIC DNA]</scope>
    <source>
        <strain evidence="3">Tak-1</strain>
    </source>
</reference>
<protein>
    <submittedName>
        <fullName evidence="2">Uncharacterized protein</fullName>
    </submittedName>
</protein>
<dbReference type="EMBL" id="KZ772680">
    <property type="protein sequence ID" value="PTQ47331.1"/>
    <property type="molecule type" value="Genomic_DNA"/>
</dbReference>
<proteinExistence type="predicted"/>
<feature type="region of interest" description="Disordered" evidence="1">
    <location>
        <begin position="1"/>
        <end position="22"/>
    </location>
</feature>
<accession>A0A2R6XMJ1</accession>
<gene>
    <name evidence="2" type="ORF">MARPO_0008s0102</name>
</gene>
<evidence type="ECO:0000313" key="3">
    <source>
        <dbReference type="Proteomes" id="UP000244005"/>
    </source>
</evidence>
<name>A0A2R6XMJ1_MARPO</name>
<sequence>MLDPLRLPLGYPPERTGARGGQHITARTRTLRAQLWRSTGTITVGFISDWRRSEYYYPGNPINCLPGSGLRTLTTRSSRSDREIIISRDRLSDTALRLVRAAIKEMLVGALNRSETDLAILCFVRPRICRGCRAVGELFCNQFAHLRGRAMMDGGLMG</sequence>
<organism evidence="2 3">
    <name type="scientific">Marchantia polymorpha</name>
    <name type="common">Common liverwort</name>
    <name type="synonym">Marchantia aquatica</name>
    <dbReference type="NCBI Taxonomy" id="3197"/>
    <lineage>
        <taxon>Eukaryota</taxon>
        <taxon>Viridiplantae</taxon>
        <taxon>Streptophyta</taxon>
        <taxon>Embryophyta</taxon>
        <taxon>Marchantiophyta</taxon>
        <taxon>Marchantiopsida</taxon>
        <taxon>Marchantiidae</taxon>
        <taxon>Marchantiales</taxon>
        <taxon>Marchantiaceae</taxon>
        <taxon>Marchantia</taxon>
    </lineage>
</organism>
<dbReference type="Proteomes" id="UP000244005">
    <property type="component" value="Unassembled WGS sequence"/>
</dbReference>